<evidence type="ECO:0000256" key="7">
    <source>
        <dbReference type="ARBA" id="ARBA00023295"/>
    </source>
</evidence>
<accession>A0A1M5WUN5</accession>
<dbReference type="STRING" id="1195760.SAMN05444281_2651"/>
<dbReference type="GO" id="GO:0046373">
    <property type="term" value="P:L-arabinose metabolic process"/>
    <property type="evidence" value="ECO:0007669"/>
    <property type="project" value="InterPro"/>
</dbReference>
<keyword evidence="7" id="KW-0326">Glycosidase</keyword>
<dbReference type="Gene3D" id="2.60.40.1180">
    <property type="entry name" value="Golgi alpha-mannosidase II"/>
    <property type="match status" value="1"/>
</dbReference>
<sequence length="519" mass="58206">MMFKGKSLLLNFVAVFMTTASVFSQEKTTKITINADEKSPVISKHIYGHFAEHLGRCIYDGFYVGDSSSIANTDGIRNDIVEALKELQIPNLRWPGGCFADTYHWKDGIGPKEDRPTIVNTWWGGVTEDNSFGTHDFLNMCELLGTEPYLSGNVGSGTVQELADWVQYTNFGGISPMSKLREENGRKEPWKVKFWGIGNEAWGCGGNMTADYYANEYRKYATFISDWENTGGLLRIASGASSDDYNWTETLMKNIPKSLLGGVALHHYSVIDWKKKGDAVTFTDAQYFRTMEEALKMEELVTKHAAIMDKYDPKKKVDLIVDEWGGWYEVEKGTNPGFLYQQNTMRDALLAGATLNIFNNHADRVRMANLAQAVNVLQAVILTDKAKMILTPTYHIMNMYKVHQDAKLLPLAFESPKYTFEGKSLPAVSVSASKDKKGSIHVSLVNIDPTKDNEVEIDITKLGIKNVSGTILTSKNLRDYNSFDEPNKIEPQIFKKFKVKKGLLKVTIPAFSVIVLEGK</sequence>
<comment type="subunit">
    <text evidence="3">Homohexamer; trimer of dimers.</text>
</comment>
<dbReference type="InterPro" id="IPR055235">
    <property type="entry name" value="ASD1_cat"/>
</dbReference>
<keyword evidence="6" id="KW-0119">Carbohydrate metabolism</keyword>
<protein>
    <recommendedName>
        <fullName evidence="4">non-reducing end alpha-L-arabinofuranosidase</fullName>
        <ecNumber evidence="4">3.2.1.55</ecNumber>
    </recommendedName>
</protein>
<evidence type="ECO:0000313" key="11">
    <source>
        <dbReference type="Proteomes" id="UP000184109"/>
    </source>
</evidence>
<evidence type="ECO:0000256" key="3">
    <source>
        <dbReference type="ARBA" id="ARBA00011165"/>
    </source>
</evidence>
<dbReference type="Proteomes" id="UP000184109">
    <property type="component" value="Unassembled WGS sequence"/>
</dbReference>
<feature type="domain" description="Alpha-L-arabinofuranosidase C-terminal" evidence="9">
    <location>
        <begin position="322"/>
        <end position="512"/>
    </location>
</feature>
<feature type="signal peptide" evidence="8">
    <location>
        <begin position="1"/>
        <end position="24"/>
    </location>
</feature>
<organism evidence="10 11">
    <name type="scientific">Wenyingzhuangia marina</name>
    <dbReference type="NCBI Taxonomy" id="1195760"/>
    <lineage>
        <taxon>Bacteria</taxon>
        <taxon>Pseudomonadati</taxon>
        <taxon>Bacteroidota</taxon>
        <taxon>Flavobacteriia</taxon>
        <taxon>Flavobacteriales</taxon>
        <taxon>Flavobacteriaceae</taxon>
        <taxon>Wenyingzhuangia</taxon>
    </lineage>
</organism>
<dbReference type="GO" id="GO:0000272">
    <property type="term" value="P:polysaccharide catabolic process"/>
    <property type="evidence" value="ECO:0007669"/>
    <property type="project" value="TreeGrafter"/>
</dbReference>
<feature type="chain" id="PRO_5013336664" description="non-reducing end alpha-L-arabinofuranosidase" evidence="8">
    <location>
        <begin position="25"/>
        <end position="519"/>
    </location>
</feature>
<dbReference type="Pfam" id="PF22848">
    <property type="entry name" value="ASD1_dom"/>
    <property type="match status" value="1"/>
</dbReference>
<dbReference type="AlphaFoldDB" id="A0A1M5WUN5"/>
<dbReference type="PANTHER" id="PTHR43576:SF2">
    <property type="entry name" value="INTRACELLULAR EXO-ALPHA-L-ARABINOFURANOSIDASE 2"/>
    <property type="match status" value="1"/>
</dbReference>
<dbReference type="RefSeq" id="WP_234950304.1">
    <property type="nucleotide sequence ID" value="NZ_FQXQ01000007.1"/>
</dbReference>
<dbReference type="InterPro" id="IPR017853">
    <property type="entry name" value="GH"/>
</dbReference>
<reference evidence="11" key="1">
    <citation type="submission" date="2016-11" db="EMBL/GenBank/DDBJ databases">
        <authorList>
            <person name="Varghese N."/>
            <person name="Submissions S."/>
        </authorList>
    </citation>
    <scope>NUCLEOTIDE SEQUENCE [LARGE SCALE GENOMIC DNA]</scope>
    <source>
        <strain evidence="11">DSM 100572</strain>
    </source>
</reference>
<dbReference type="Pfam" id="PF06964">
    <property type="entry name" value="Alpha-L-AF_C"/>
    <property type="match status" value="1"/>
</dbReference>
<dbReference type="PANTHER" id="PTHR43576">
    <property type="entry name" value="ALPHA-L-ARABINOFURANOSIDASE C-RELATED"/>
    <property type="match status" value="1"/>
</dbReference>
<evidence type="ECO:0000313" key="10">
    <source>
        <dbReference type="EMBL" id="SHH91138.1"/>
    </source>
</evidence>
<dbReference type="SUPFAM" id="SSF51445">
    <property type="entry name" value="(Trans)glycosidases"/>
    <property type="match status" value="1"/>
</dbReference>
<keyword evidence="11" id="KW-1185">Reference proteome</keyword>
<dbReference type="GO" id="GO:0046556">
    <property type="term" value="F:alpha-L-arabinofuranosidase activity"/>
    <property type="evidence" value="ECO:0007669"/>
    <property type="project" value="UniProtKB-EC"/>
</dbReference>
<name>A0A1M5WUN5_9FLAO</name>
<dbReference type="InterPro" id="IPR010720">
    <property type="entry name" value="Alpha-L-AF_C"/>
</dbReference>
<comment type="catalytic activity">
    <reaction evidence="1">
        <text>Hydrolysis of terminal non-reducing alpha-L-arabinofuranoside residues in alpha-L-arabinosides.</text>
        <dbReference type="EC" id="3.2.1.55"/>
    </reaction>
</comment>
<dbReference type="SMART" id="SM00813">
    <property type="entry name" value="Alpha-L-AF_C"/>
    <property type="match status" value="1"/>
</dbReference>
<dbReference type="EMBL" id="FQXQ01000007">
    <property type="protein sequence ID" value="SHH91138.1"/>
    <property type="molecule type" value="Genomic_DNA"/>
</dbReference>
<proteinExistence type="inferred from homology"/>
<gene>
    <name evidence="10" type="ORF">SAMN05444281_2651</name>
</gene>
<keyword evidence="8" id="KW-0732">Signal</keyword>
<evidence type="ECO:0000256" key="1">
    <source>
        <dbReference type="ARBA" id="ARBA00001462"/>
    </source>
</evidence>
<evidence type="ECO:0000256" key="5">
    <source>
        <dbReference type="ARBA" id="ARBA00022801"/>
    </source>
</evidence>
<comment type="similarity">
    <text evidence="2">Belongs to the glycosyl hydrolase 51 family.</text>
</comment>
<keyword evidence="5" id="KW-0378">Hydrolase</keyword>
<dbReference type="Gene3D" id="3.20.20.80">
    <property type="entry name" value="Glycosidases"/>
    <property type="match status" value="1"/>
</dbReference>
<evidence type="ECO:0000256" key="8">
    <source>
        <dbReference type="SAM" id="SignalP"/>
    </source>
</evidence>
<dbReference type="SUPFAM" id="SSF51011">
    <property type="entry name" value="Glycosyl hydrolase domain"/>
    <property type="match status" value="1"/>
</dbReference>
<evidence type="ECO:0000256" key="4">
    <source>
        <dbReference type="ARBA" id="ARBA00012670"/>
    </source>
</evidence>
<evidence type="ECO:0000256" key="2">
    <source>
        <dbReference type="ARBA" id="ARBA00007186"/>
    </source>
</evidence>
<evidence type="ECO:0000259" key="9">
    <source>
        <dbReference type="SMART" id="SM00813"/>
    </source>
</evidence>
<evidence type="ECO:0000256" key="6">
    <source>
        <dbReference type="ARBA" id="ARBA00023277"/>
    </source>
</evidence>
<dbReference type="InterPro" id="IPR013780">
    <property type="entry name" value="Glyco_hydro_b"/>
</dbReference>
<dbReference type="EC" id="3.2.1.55" evidence="4"/>